<name>A0A0V0RCP8_9BILA</name>
<comment type="caution">
    <text evidence="1">The sequence shown here is derived from an EMBL/GenBank/DDBJ whole genome shotgun (WGS) entry which is preliminary data.</text>
</comment>
<dbReference type="EMBL" id="JYDL01000949">
    <property type="protein sequence ID" value="KRX12021.1"/>
    <property type="molecule type" value="Genomic_DNA"/>
</dbReference>
<dbReference type="Proteomes" id="UP000054630">
    <property type="component" value="Unassembled WGS sequence"/>
</dbReference>
<protein>
    <submittedName>
        <fullName evidence="1">Uncharacterized protein</fullName>
    </submittedName>
</protein>
<sequence>MLSTERTEKSVEVLAAAEEKILYNANMSQYQAE</sequence>
<evidence type="ECO:0000313" key="2">
    <source>
        <dbReference type="Proteomes" id="UP000054630"/>
    </source>
</evidence>
<keyword evidence="2" id="KW-1185">Reference proteome</keyword>
<dbReference type="AlphaFoldDB" id="A0A0V0RCP8"/>
<evidence type="ECO:0000313" key="1">
    <source>
        <dbReference type="EMBL" id="KRX12021.1"/>
    </source>
</evidence>
<organism evidence="1 2">
    <name type="scientific">Trichinella nelsoni</name>
    <dbReference type="NCBI Taxonomy" id="6336"/>
    <lineage>
        <taxon>Eukaryota</taxon>
        <taxon>Metazoa</taxon>
        <taxon>Ecdysozoa</taxon>
        <taxon>Nematoda</taxon>
        <taxon>Enoplea</taxon>
        <taxon>Dorylaimia</taxon>
        <taxon>Trichinellida</taxon>
        <taxon>Trichinellidae</taxon>
        <taxon>Trichinella</taxon>
    </lineage>
</organism>
<proteinExistence type="predicted"/>
<reference evidence="1 2" key="1">
    <citation type="submission" date="2015-01" db="EMBL/GenBank/DDBJ databases">
        <title>Evolution of Trichinella species and genotypes.</title>
        <authorList>
            <person name="Korhonen P.K."/>
            <person name="Edoardo P."/>
            <person name="Giuseppe L.R."/>
            <person name="Gasser R.B."/>
        </authorList>
    </citation>
    <scope>NUCLEOTIDE SEQUENCE [LARGE SCALE GENOMIC DNA]</scope>
    <source>
        <strain evidence="1">ISS37</strain>
    </source>
</reference>
<gene>
    <name evidence="1" type="ORF">T07_4322</name>
</gene>
<accession>A0A0V0RCP8</accession>